<proteinExistence type="predicted"/>
<name>A0A1I4SVG6_9HYPH</name>
<gene>
    <name evidence="1" type="ORF">SAMN05192568_104613</name>
</gene>
<evidence type="ECO:0000313" key="1">
    <source>
        <dbReference type="EMBL" id="SFM68434.1"/>
    </source>
</evidence>
<dbReference type="RefSeq" id="WP_092045898.1">
    <property type="nucleotide sequence ID" value="NZ_FOTK01000046.1"/>
</dbReference>
<organism evidence="1 2">
    <name type="scientific">Methylobacterium pseudosasicola</name>
    <dbReference type="NCBI Taxonomy" id="582667"/>
    <lineage>
        <taxon>Bacteria</taxon>
        <taxon>Pseudomonadati</taxon>
        <taxon>Pseudomonadota</taxon>
        <taxon>Alphaproteobacteria</taxon>
        <taxon>Hyphomicrobiales</taxon>
        <taxon>Methylobacteriaceae</taxon>
        <taxon>Methylobacterium</taxon>
    </lineage>
</organism>
<dbReference type="Proteomes" id="UP000199048">
    <property type="component" value="Unassembled WGS sequence"/>
</dbReference>
<dbReference type="OrthoDB" id="7276785at2"/>
<reference evidence="2" key="1">
    <citation type="submission" date="2016-10" db="EMBL/GenBank/DDBJ databases">
        <authorList>
            <person name="Varghese N."/>
            <person name="Submissions S."/>
        </authorList>
    </citation>
    <scope>NUCLEOTIDE SEQUENCE [LARGE SCALE GENOMIC DNA]</scope>
    <source>
        <strain evidence="2">BL36</strain>
    </source>
</reference>
<dbReference type="EMBL" id="FOTK01000046">
    <property type="protein sequence ID" value="SFM68434.1"/>
    <property type="molecule type" value="Genomic_DNA"/>
</dbReference>
<sequence length="97" mass="10303">MSEDKPSRRKPKAESFEPFADDASVRTIGALSFENGTDRIALHGSLDLTKDKAGLAQARLLRDTLDAIVKALEAGDLPEAVAEAPDATPKSVPNPFA</sequence>
<keyword evidence="2" id="KW-1185">Reference proteome</keyword>
<protein>
    <submittedName>
        <fullName evidence="1">Uncharacterized protein</fullName>
    </submittedName>
</protein>
<accession>A0A1I4SVG6</accession>
<evidence type="ECO:0000313" key="2">
    <source>
        <dbReference type="Proteomes" id="UP000199048"/>
    </source>
</evidence>
<dbReference type="AlphaFoldDB" id="A0A1I4SVG6"/>
<dbReference type="STRING" id="582667.SAMN05192568_104613"/>